<keyword evidence="4" id="KW-1185">Reference proteome</keyword>
<dbReference type="CDD" id="cd04497">
    <property type="entry name" value="hPOT1_OB1_like"/>
    <property type="match status" value="1"/>
</dbReference>
<dbReference type="Pfam" id="PF02765">
    <property type="entry name" value="POT1"/>
    <property type="match status" value="1"/>
</dbReference>
<feature type="compositionally biased region" description="Acidic residues" evidence="1">
    <location>
        <begin position="549"/>
        <end position="558"/>
    </location>
</feature>
<comment type="caution">
    <text evidence="3">The sequence shown here is derived from an EMBL/GenBank/DDBJ whole genome shotgun (WGS) entry which is preliminary data.</text>
</comment>
<feature type="compositionally biased region" description="Acidic residues" evidence="1">
    <location>
        <begin position="925"/>
        <end position="934"/>
    </location>
</feature>
<feature type="domain" description="Telomeric single stranded DNA binding POT1/Cdc13" evidence="2">
    <location>
        <begin position="1472"/>
        <end position="1599"/>
    </location>
</feature>
<feature type="region of interest" description="Disordered" evidence="1">
    <location>
        <begin position="298"/>
        <end position="322"/>
    </location>
</feature>
<evidence type="ECO:0000259" key="2">
    <source>
        <dbReference type="SMART" id="SM00976"/>
    </source>
</evidence>
<feature type="region of interest" description="Disordered" evidence="1">
    <location>
        <begin position="213"/>
        <end position="249"/>
    </location>
</feature>
<dbReference type="InterPro" id="IPR012340">
    <property type="entry name" value="NA-bd_OB-fold"/>
</dbReference>
<dbReference type="SMART" id="SM00976">
    <property type="entry name" value="Telo_bind"/>
    <property type="match status" value="1"/>
</dbReference>
<feature type="compositionally biased region" description="Pro residues" evidence="1">
    <location>
        <begin position="1125"/>
        <end position="1134"/>
    </location>
</feature>
<dbReference type="Gene3D" id="2.40.50.140">
    <property type="entry name" value="Nucleic acid-binding proteins"/>
    <property type="match status" value="1"/>
</dbReference>
<feature type="region of interest" description="Disordered" evidence="1">
    <location>
        <begin position="1064"/>
        <end position="1147"/>
    </location>
</feature>
<evidence type="ECO:0000256" key="1">
    <source>
        <dbReference type="SAM" id="MobiDB-lite"/>
    </source>
</evidence>
<feature type="compositionally biased region" description="Acidic residues" evidence="1">
    <location>
        <begin position="777"/>
        <end position="889"/>
    </location>
</feature>
<feature type="compositionally biased region" description="Polar residues" evidence="1">
    <location>
        <begin position="743"/>
        <end position="755"/>
    </location>
</feature>
<evidence type="ECO:0000313" key="4">
    <source>
        <dbReference type="Proteomes" id="UP001301769"/>
    </source>
</evidence>
<dbReference type="Proteomes" id="UP001301769">
    <property type="component" value="Unassembled WGS sequence"/>
</dbReference>
<feature type="region of interest" description="Disordered" evidence="1">
    <location>
        <begin position="1242"/>
        <end position="1455"/>
    </location>
</feature>
<dbReference type="GO" id="GO:0000781">
    <property type="term" value="C:chromosome, telomeric region"/>
    <property type="evidence" value="ECO:0007669"/>
    <property type="project" value="InterPro"/>
</dbReference>
<dbReference type="GO" id="GO:0000723">
    <property type="term" value="P:telomere maintenance"/>
    <property type="evidence" value="ECO:0007669"/>
    <property type="project" value="InterPro"/>
</dbReference>
<reference evidence="3" key="2">
    <citation type="submission" date="2023-05" db="EMBL/GenBank/DDBJ databases">
        <authorList>
            <consortium name="Lawrence Berkeley National Laboratory"/>
            <person name="Steindorff A."/>
            <person name="Hensen N."/>
            <person name="Bonometti L."/>
            <person name="Westerberg I."/>
            <person name="Brannstrom I.O."/>
            <person name="Guillou S."/>
            <person name="Cros-Aarteil S."/>
            <person name="Calhoun S."/>
            <person name="Haridas S."/>
            <person name="Kuo A."/>
            <person name="Mondo S."/>
            <person name="Pangilinan J."/>
            <person name="Riley R."/>
            <person name="Labutti K."/>
            <person name="Andreopoulos B."/>
            <person name="Lipzen A."/>
            <person name="Chen C."/>
            <person name="Yanf M."/>
            <person name="Daum C."/>
            <person name="Ng V."/>
            <person name="Clum A."/>
            <person name="Ohm R."/>
            <person name="Martin F."/>
            <person name="Silar P."/>
            <person name="Natvig D."/>
            <person name="Lalanne C."/>
            <person name="Gautier V."/>
            <person name="Ament-Velasquez S.L."/>
            <person name="Kruys A."/>
            <person name="Hutchinson M.I."/>
            <person name="Powell A.J."/>
            <person name="Barry K."/>
            <person name="Miller A.N."/>
            <person name="Grigoriev I.V."/>
            <person name="Debuchy R."/>
            <person name="Gladieux P."/>
            <person name="Thoren M.H."/>
            <person name="Johannesson H."/>
        </authorList>
    </citation>
    <scope>NUCLEOTIDE SEQUENCE</scope>
    <source>
        <strain evidence="3">PSN293</strain>
    </source>
</reference>
<feature type="region of interest" description="Disordered" evidence="1">
    <location>
        <begin position="502"/>
        <end position="934"/>
    </location>
</feature>
<reference evidence="3" key="1">
    <citation type="journal article" date="2023" name="Mol. Phylogenet. Evol.">
        <title>Genome-scale phylogeny and comparative genomics of the fungal order Sordariales.</title>
        <authorList>
            <person name="Hensen N."/>
            <person name="Bonometti L."/>
            <person name="Westerberg I."/>
            <person name="Brannstrom I.O."/>
            <person name="Guillou S."/>
            <person name="Cros-Aarteil S."/>
            <person name="Calhoun S."/>
            <person name="Haridas S."/>
            <person name="Kuo A."/>
            <person name="Mondo S."/>
            <person name="Pangilinan J."/>
            <person name="Riley R."/>
            <person name="LaButti K."/>
            <person name="Andreopoulos B."/>
            <person name="Lipzen A."/>
            <person name="Chen C."/>
            <person name="Yan M."/>
            <person name="Daum C."/>
            <person name="Ng V."/>
            <person name="Clum A."/>
            <person name="Steindorff A."/>
            <person name="Ohm R.A."/>
            <person name="Martin F."/>
            <person name="Silar P."/>
            <person name="Natvig D.O."/>
            <person name="Lalanne C."/>
            <person name="Gautier V."/>
            <person name="Ament-Velasquez S.L."/>
            <person name="Kruys A."/>
            <person name="Hutchinson M.I."/>
            <person name="Powell A.J."/>
            <person name="Barry K."/>
            <person name="Miller A.N."/>
            <person name="Grigoriev I.V."/>
            <person name="Debuchy R."/>
            <person name="Gladieux P."/>
            <person name="Hiltunen Thoren M."/>
            <person name="Johannesson H."/>
        </authorList>
    </citation>
    <scope>NUCLEOTIDE SEQUENCE</scope>
    <source>
        <strain evidence="3">PSN293</strain>
    </source>
</reference>
<gene>
    <name evidence="3" type="ORF">QBC37DRAFT_62285</name>
</gene>
<accession>A0AAN7BDK6</accession>
<feature type="compositionally biased region" description="Acidic residues" evidence="1">
    <location>
        <begin position="686"/>
        <end position="698"/>
    </location>
</feature>
<feature type="region of interest" description="Disordered" evidence="1">
    <location>
        <begin position="1583"/>
        <end position="1604"/>
    </location>
</feature>
<feature type="region of interest" description="Disordered" evidence="1">
    <location>
        <begin position="956"/>
        <end position="978"/>
    </location>
</feature>
<name>A0AAN7BDK6_9PEZI</name>
<feature type="compositionally biased region" description="Basic and acidic residues" evidence="1">
    <location>
        <begin position="526"/>
        <end position="548"/>
    </location>
</feature>
<feature type="compositionally biased region" description="Basic and acidic residues" evidence="1">
    <location>
        <begin position="1352"/>
        <end position="1365"/>
    </location>
</feature>
<evidence type="ECO:0000313" key="3">
    <source>
        <dbReference type="EMBL" id="KAK4217120.1"/>
    </source>
</evidence>
<protein>
    <recommendedName>
        <fullName evidence="2">Telomeric single stranded DNA binding POT1/Cdc13 domain-containing protein</fullName>
    </recommendedName>
</protein>
<feature type="compositionally biased region" description="Acidic residues" evidence="1">
    <location>
        <begin position="1288"/>
        <end position="1307"/>
    </location>
</feature>
<feature type="compositionally biased region" description="Acidic residues" evidence="1">
    <location>
        <begin position="594"/>
        <end position="634"/>
    </location>
</feature>
<feature type="compositionally biased region" description="Polar residues" evidence="1">
    <location>
        <begin position="1308"/>
        <end position="1337"/>
    </location>
</feature>
<dbReference type="GO" id="GO:0003677">
    <property type="term" value="F:DNA binding"/>
    <property type="evidence" value="ECO:0007669"/>
    <property type="project" value="InterPro"/>
</dbReference>
<sequence>MASLLVSRTRTPIAQLNPELPDQAERVVGGEVTITWPYNSVTKTTAFLLAESDILLRRAKGQVRVELHGPSAKEFSSSGIGAGDVVLFSLDGVEWAKDESPGRVPGARLDWQLLFDQRFTLEAKLSDSDEARLIDIDHPQSEPEPAPAPVIEDPMLVEPELPILQATPLVRKISDFVSNEYPSPAFMKRARLSYGSLFEGGLDIFEEDGGVVGKGRKRSRFGRNSGAWRYSSKSPSPAPETPGQDSVEEDVVAETRLESSPKPQMTDEGCQTTDFEFTPSYPALAKPAIELVSGPFVEPVSKENPPSPRAVSPAENGTVNEGQRLSPEAADSMQAAASSLFAISKPINSGLSMFGTKPTVEVDKNVNIADQVRFGFSHFPEATESPVVQQDQDHVQPVVAEQRSGSGPAKFTEMESYVDAAVDEMETVEDHPMSPQPPAIEDLDRGRWGFHTESSNYNSIEGGHYDANALIDGTMVGLAEESRLHSDSMQPEMVPDGFHSYGTQGMSPQIVDVDDAGNGTAPSSENDTRHAQRAEAEGGDREDGRDFDEGGYEIEEGDYDQRKYNVPADDDEGLSEENDELEQETAERYGEGDVFSEDEEQDYDENGYPEGEFEEDGYGSEGYDESEIEYEGEESYYRQSPGAVVTAAPRNPVVISLLSDSEDEDEPPAPPPKKASPDAPAREEIAQDDEAVTAEDETMTGFQAAEPGPAMVKDDEATYATEAHGTNSSDNRMQTDRDPVNVDNITHETSQSQESAVEFKETNGEPTNQSPTANNVEEAEFEAEWDKEDDGEGEEKEDQEGEGELEDFGESEEEGLGEVEDIEEVEVEEVEEVDVVEVEEDEEEELADEKEEEDEEEVLVGPSDEDELILLSDDSESELESQDEMDGEGLETSATGGTASPDLGNDFTLTDDEEETDKENMAPDAPEDDSEAAEEIFAESKQVATAETDMEIIEVDDSDEVDSDAGQPVGISEADSVRTPMDVEEADADAAVDVDQVSMEVEQFSETAHIDSEMKEGFAQPDSDNESVMEIEPSDHEIVPLVSGDAAGDDAVMADMPSDGIVVELHSALDGGESKDDYMPVSDTELARNEQETSDTSLKGDQPVGEELSKVSETITNDAATEHPPMGPSTPPLTQPADVDNLDMDNQPHTPKAASAIISNKNERPLPLMTPTQSFIATETVSQVSVTQEHVGPDLSSQVTVTRTTHISTSFAEIEPGSSDLPADDEDDVDLIEFSAVLTKETETVDVEETHEETQETSLANDMEEIPSTPAQSPSPSELAEHSAQPEEQTDSEGEDIEIDEHGEEETSVVTENSFTSPVTRSQTKRSTQTPKPSKSASFEDDVIQTSPWSEDATRQLHEEMEAAHSRKSASPDITISLARQSVAAKRSKKGDVGPPPPVRSSPYELRARSNSVRGSLTPEVDEEDPSISIARAAVASPSKQQTQEPETEAPTVDTAALKAELTKGLRKRPECVSLRNMKNHVDKHPNIVGIVASTPTTPLRAKGGPREYMMAFDITDPTIAPLHVVEVQLYRPHKESLPIVKIGDAILLRQFQIKSISKKGFGLRSAAESAWAVYEEVLASDGSPLPDTDGEEMPPQIKGPPVEDYEEYSGYMTTLKAWYRSLDDTAHGKLERAVKKFEELGVGSSQSQK</sequence>
<feature type="compositionally biased region" description="Polar residues" evidence="1">
    <location>
        <begin position="764"/>
        <end position="775"/>
    </location>
</feature>
<organism evidence="3 4">
    <name type="scientific">Rhypophila decipiens</name>
    <dbReference type="NCBI Taxonomy" id="261697"/>
    <lineage>
        <taxon>Eukaryota</taxon>
        <taxon>Fungi</taxon>
        <taxon>Dikarya</taxon>
        <taxon>Ascomycota</taxon>
        <taxon>Pezizomycotina</taxon>
        <taxon>Sordariomycetes</taxon>
        <taxon>Sordariomycetidae</taxon>
        <taxon>Sordariales</taxon>
        <taxon>Naviculisporaceae</taxon>
        <taxon>Rhypophila</taxon>
    </lineage>
</organism>
<dbReference type="EMBL" id="MU858062">
    <property type="protein sequence ID" value="KAK4217120.1"/>
    <property type="molecule type" value="Genomic_DNA"/>
</dbReference>
<proteinExistence type="predicted"/>
<feature type="region of interest" description="Disordered" evidence="1">
    <location>
        <begin position="1009"/>
        <end position="1028"/>
    </location>
</feature>
<feature type="compositionally biased region" description="Acidic residues" evidence="1">
    <location>
        <begin position="568"/>
        <end position="584"/>
    </location>
</feature>
<dbReference type="SUPFAM" id="SSF50249">
    <property type="entry name" value="Nucleic acid-binding proteins"/>
    <property type="match status" value="1"/>
</dbReference>
<dbReference type="InterPro" id="IPR011564">
    <property type="entry name" value="Telomer_end-bd_POT1/Cdc13"/>
</dbReference>